<name>A0ABY4SRS8_9CAUL</name>
<evidence type="ECO:0000313" key="1">
    <source>
        <dbReference type="EMBL" id="URI16890.1"/>
    </source>
</evidence>
<protein>
    <submittedName>
        <fullName evidence="1">Uncharacterized protein</fullName>
    </submittedName>
</protein>
<reference evidence="1" key="1">
    <citation type="submission" date="2022-05" db="EMBL/GenBank/DDBJ databases">
        <title>Brevundimonas albigilva TT17 genome sequence.</title>
        <authorList>
            <person name="Lee K."/>
            <person name="Son H."/>
        </authorList>
    </citation>
    <scope>NUCLEOTIDE SEQUENCE</scope>
    <source>
        <strain evidence="1">TT17</strain>
    </source>
</reference>
<dbReference type="RefSeq" id="WP_250202561.1">
    <property type="nucleotide sequence ID" value="NZ_CP097649.1"/>
</dbReference>
<organism evidence="1 2">
    <name type="scientific">Brevundimonas albigilva</name>
    <dbReference type="NCBI Taxonomy" id="1312364"/>
    <lineage>
        <taxon>Bacteria</taxon>
        <taxon>Pseudomonadati</taxon>
        <taxon>Pseudomonadota</taxon>
        <taxon>Alphaproteobacteria</taxon>
        <taxon>Caulobacterales</taxon>
        <taxon>Caulobacteraceae</taxon>
        <taxon>Brevundimonas</taxon>
    </lineage>
</organism>
<keyword evidence="2" id="KW-1185">Reference proteome</keyword>
<evidence type="ECO:0000313" key="2">
    <source>
        <dbReference type="Proteomes" id="UP001055429"/>
    </source>
</evidence>
<accession>A0ABY4SRS8</accession>
<gene>
    <name evidence="1" type="ORF">M8231_08000</name>
</gene>
<sequence>MLTLVDIIRAPKSNVQIGPWKSGKVPNAALPLGRALKYGPSWDWRLVEFDALGEHYRVLILLSEETERFSAVLALDHQKGCLVLCHHELHTSHKLCDVTP</sequence>
<dbReference type="Proteomes" id="UP001055429">
    <property type="component" value="Chromosome"/>
</dbReference>
<proteinExistence type="predicted"/>
<dbReference type="EMBL" id="CP097649">
    <property type="protein sequence ID" value="URI16890.1"/>
    <property type="molecule type" value="Genomic_DNA"/>
</dbReference>